<dbReference type="OrthoDB" id="329272at2759"/>
<dbReference type="Proteomes" id="UP000078576">
    <property type="component" value="Unassembled WGS sequence"/>
</dbReference>
<reference evidence="3" key="1">
    <citation type="submission" date="2014-12" db="EMBL/GenBank/DDBJ databases">
        <title>Genome Sequence of Valsa Canker Pathogens Uncovers a Specific Adaption of Colonization on Woody Bark.</title>
        <authorList>
            <person name="Yin Z."/>
            <person name="Liu H."/>
            <person name="Gao X."/>
            <person name="Li Z."/>
            <person name="Song N."/>
            <person name="Ke X."/>
            <person name="Dai Q."/>
            <person name="Wu Y."/>
            <person name="Sun Y."/>
            <person name="Xu J.-R."/>
            <person name="Kang Z.K."/>
            <person name="Wang L."/>
            <person name="Huang L."/>
        </authorList>
    </citation>
    <scope>NUCLEOTIDE SEQUENCE [LARGE SCALE GENOMIC DNA]</scope>
    <source>
        <strain evidence="3">SXYL134</strain>
    </source>
</reference>
<evidence type="ECO:0000313" key="2">
    <source>
        <dbReference type="EMBL" id="KUI61021.1"/>
    </source>
</evidence>
<accession>A0A194VB51</accession>
<feature type="compositionally biased region" description="Acidic residues" evidence="1">
    <location>
        <begin position="373"/>
        <end position="383"/>
    </location>
</feature>
<evidence type="ECO:0000256" key="1">
    <source>
        <dbReference type="SAM" id="MobiDB-lite"/>
    </source>
</evidence>
<feature type="region of interest" description="Disordered" evidence="1">
    <location>
        <begin position="327"/>
        <end position="383"/>
    </location>
</feature>
<name>A0A194VB51_CYTMA</name>
<sequence length="383" mass="44092">MSTTTPEALNTSTSHCPTPHVERFMAPGLYSLATYDNTKPFNQQPDQSIPDWFLDVMAVREEVYVRELGQPLEGQFRAVVDEVIYLTDWVDVSNPVARIQPGMVPVVDNDQGDVVPAKRVFKRTPVGCPAEDLTRYPPYTQIRVNQNHFILSPTTVVHQYRDRKWADNILINAVKKYLSYPNVPPDYREYAHLLREQEINDLFKAVRPLLIDPQTADDPTPQGSASARDEEPEFGGLLYVLADRTEKRFWHRTVWFRADRPAAVWKGLPFVGMYKWFRNDPTKQAARERARVQSREKSAAWAREKARAEMMMANRVAGNKRMFGQMKGEDAGMGDGDGDVEEMGEREERQRESEEEVEVILQAPIEKERRGLDDDDDPWAYLM</sequence>
<protein>
    <submittedName>
        <fullName evidence="2">Uncharacterized protein</fullName>
    </submittedName>
</protein>
<keyword evidence="3" id="KW-1185">Reference proteome</keyword>
<organism evidence="2 3">
    <name type="scientific">Cytospora mali</name>
    <name type="common">Apple Valsa canker fungus</name>
    <name type="synonym">Valsa mali</name>
    <dbReference type="NCBI Taxonomy" id="578113"/>
    <lineage>
        <taxon>Eukaryota</taxon>
        <taxon>Fungi</taxon>
        <taxon>Dikarya</taxon>
        <taxon>Ascomycota</taxon>
        <taxon>Pezizomycotina</taxon>
        <taxon>Sordariomycetes</taxon>
        <taxon>Sordariomycetidae</taxon>
        <taxon>Diaporthales</taxon>
        <taxon>Cytosporaceae</taxon>
        <taxon>Cytospora</taxon>
    </lineage>
</organism>
<gene>
    <name evidence="2" type="ORF">VP1G_08178</name>
</gene>
<dbReference type="AlphaFoldDB" id="A0A194VB51"/>
<feature type="compositionally biased region" description="Acidic residues" evidence="1">
    <location>
        <begin position="336"/>
        <end position="345"/>
    </location>
</feature>
<dbReference type="EMBL" id="KN714764">
    <property type="protein sequence ID" value="KUI61021.1"/>
    <property type="molecule type" value="Genomic_DNA"/>
</dbReference>
<proteinExistence type="predicted"/>
<evidence type="ECO:0000313" key="3">
    <source>
        <dbReference type="Proteomes" id="UP000078576"/>
    </source>
</evidence>